<gene>
    <name evidence="2" type="primary">CU655961.1</name>
</gene>
<feature type="region of interest" description="Disordered" evidence="1">
    <location>
        <begin position="99"/>
        <end position="161"/>
    </location>
</feature>
<evidence type="ECO:0000256" key="1">
    <source>
        <dbReference type="SAM" id="MobiDB-lite"/>
    </source>
</evidence>
<name>A0A1A8UCK2_NOTFU</name>
<proteinExistence type="predicted"/>
<evidence type="ECO:0000313" key="2">
    <source>
        <dbReference type="EMBL" id="SBS45336.1"/>
    </source>
</evidence>
<sequence length="208" mass="22797">RVDPHLRSTHRHVDRMSQPTEGSSGEVIPWEILLQFLATDHRPAPLPPASPRRGRRRRARALAILSTLPEPDGRLDWETLLDRSGYVGTRLVVCSPGVGPRRREVTQAPPTPPAPERHRRLTATPVQRAILDPPPVRSAALPPVQSAPPSSPGQGTKPAARPTELASLQAELVWLRQILSLQEFQLDTLSSLVLREALPVQSAAPPPL</sequence>
<organism evidence="2">
    <name type="scientific">Nothobranchius furzeri</name>
    <name type="common">Turquoise killifish</name>
    <dbReference type="NCBI Taxonomy" id="105023"/>
    <lineage>
        <taxon>Eukaryota</taxon>
        <taxon>Metazoa</taxon>
        <taxon>Chordata</taxon>
        <taxon>Craniata</taxon>
        <taxon>Vertebrata</taxon>
        <taxon>Euteleostomi</taxon>
        <taxon>Actinopterygii</taxon>
        <taxon>Neopterygii</taxon>
        <taxon>Teleostei</taxon>
        <taxon>Neoteleostei</taxon>
        <taxon>Acanthomorphata</taxon>
        <taxon>Ovalentaria</taxon>
        <taxon>Atherinomorphae</taxon>
        <taxon>Cyprinodontiformes</taxon>
        <taxon>Nothobranchiidae</taxon>
        <taxon>Nothobranchius</taxon>
    </lineage>
</organism>
<feature type="non-terminal residue" evidence="2">
    <location>
        <position position="1"/>
    </location>
</feature>
<reference evidence="2" key="2">
    <citation type="submission" date="2016-06" db="EMBL/GenBank/DDBJ databases">
        <title>The genome of a short-lived fish provides insights into sex chromosome evolution and the genetic control of aging.</title>
        <authorList>
            <person name="Reichwald K."/>
            <person name="Felder M."/>
            <person name="Petzold A."/>
            <person name="Koch P."/>
            <person name="Groth M."/>
            <person name="Platzer M."/>
        </authorList>
    </citation>
    <scope>NUCLEOTIDE SEQUENCE</scope>
    <source>
        <tissue evidence="2">Brain</tissue>
    </source>
</reference>
<protein>
    <submittedName>
        <fullName evidence="2">Uncharacterized protein</fullName>
    </submittedName>
</protein>
<feature type="non-terminal residue" evidence="2">
    <location>
        <position position="208"/>
    </location>
</feature>
<reference evidence="2" key="1">
    <citation type="submission" date="2016-05" db="EMBL/GenBank/DDBJ databases">
        <authorList>
            <person name="Lavstsen T."/>
            <person name="Jespersen J.S."/>
        </authorList>
    </citation>
    <scope>NUCLEOTIDE SEQUENCE</scope>
    <source>
        <tissue evidence="2">Brain</tissue>
    </source>
</reference>
<feature type="region of interest" description="Disordered" evidence="1">
    <location>
        <begin position="1"/>
        <end position="24"/>
    </location>
</feature>
<accession>A0A1A8UCK2</accession>
<dbReference type="AlphaFoldDB" id="A0A1A8UCK2"/>
<dbReference type="EMBL" id="HAEJ01004879">
    <property type="protein sequence ID" value="SBS45336.1"/>
    <property type="molecule type" value="Transcribed_RNA"/>
</dbReference>